<accession>A0A6N7XAP8</accession>
<gene>
    <name evidence="2" type="ORF">FYJ68_00165</name>
</gene>
<reference evidence="2 3" key="1">
    <citation type="submission" date="2019-08" db="EMBL/GenBank/DDBJ databases">
        <title>In-depth cultivation of the pig gut microbiome towards novel bacterial diversity and tailored functional studies.</title>
        <authorList>
            <person name="Wylensek D."/>
            <person name="Hitch T.C.A."/>
            <person name="Clavel T."/>
        </authorList>
    </citation>
    <scope>NUCLEOTIDE SEQUENCE [LARGE SCALE GENOMIC DNA]</scope>
    <source>
        <strain evidence="2 3">CA-Schmier-601-WT-1</strain>
    </source>
</reference>
<proteinExistence type="predicted"/>
<protein>
    <submittedName>
        <fullName evidence="2">Phosphatase</fullName>
    </submittedName>
</protein>
<dbReference type="SMART" id="SM00481">
    <property type="entry name" value="POLIIIAc"/>
    <property type="match status" value="1"/>
</dbReference>
<dbReference type="InterPro" id="IPR016195">
    <property type="entry name" value="Pol/histidinol_Pase-like"/>
</dbReference>
<dbReference type="GO" id="GO:0005829">
    <property type="term" value="C:cytosol"/>
    <property type="evidence" value="ECO:0007669"/>
    <property type="project" value="TreeGrafter"/>
</dbReference>
<dbReference type="Gene3D" id="3.20.20.140">
    <property type="entry name" value="Metal-dependent hydrolases"/>
    <property type="match status" value="1"/>
</dbReference>
<name>A0A6N7XAP8_9ACTN</name>
<feature type="domain" description="Polymerase/histidinol phosphatase N-terminal" evidence="1">
    <location>
        <begin position="6"/>
        <end position="93"/>
    </location>
</feature>
<dbReference type="SUPFAM" id="SSF89550">
    <property type="entry name" value="PHP domain-like"/>
    <property type="match status" value="1"/>
</dbReference>
<evidence type="ECO:0000313" key="2">
    <source>
        <dbReference type="EMBL" id="MST71543.1"/>
    </source>
</evidence>
<dbReference type="EMBL" id="VUNC01000001">
    <property type="protein sequence ID" value="MST71543.1"/>
    <property type="molecule type" value="Genomic_DNA"/>
</dbReference>
<dbReference type="InterPro" id="IPR004013">
    <property type="entry name" value="PHP_dom"/>
</dbReference>
<evidence type="ECO:0000313" key="3">
    <source>
        <dbReference type="Proteomes" id="UP000469325"/>
    </source>
</evidence>
<organism evidence="2 3">
    <name type="scientific">Olsenella porci</name>
    <dbReference type="NCBI Taxonomy" id="2652279"/>
    <lineage>
        <taxon>Bacteria</taxon>
        <taxon>Bacillati</taxon>
        <taxon>Actinomycetota</taxon>
        <taxon>Coriobacteriia</taxon>
        <taxon>Coriobacteriales</taxon>
        <taxon>Atopobiaceae</taxon>
        <taxon>Olsenella</taxon>
    </lineage>
</organism>
<evidence type="ECO:0000259" key="1">
    <source>
        <dbReference type="SMART" id="SM00481"/>
    </source>
</evidence>
<dbReference type="GO" id="GO:0042578">
    <property type="term" value="F:phosphoric ester hydrolase activity"/>
    <property type="evidence" value="ECO:0007669"/>
    <property type="project" value="TreeGrafter"/>
</dbReference>
<dbReference type="CDD" id="cd07437">
    <property type="entry name" value="PHP_HisPPase_Ycdx_like"/>
    <property type="match status" value="1"/>
</dbReference>
<dbReference type="PANTHER" id="PTHR36928">
    <property type="entry name" value="PHOSPHATASE YCDX-RELATED"/>
    <property type="match status" value="1"/>
</dbReference>
<dbReference type="InterPro" id="IPR050243">
    <property type="entry name" value="PHP_phosphatase"/>
</dbReference>
<dbReference type="GO" id="GO:0008270">
    <property type="term" value="F:zinc ion binding"/>
    <property type="evidence" value="ECO:0007669"/>
    <property type="project" value="TreeGrafter"/>
</dbReference>
<comment type="caution">
    <text evidence="2">The sequence shown here is derived from an EMBL/GenBank/DDBJ whole genome shotgun (WGS) entry which is preliminary data.</text>
</comment>
<sequence length="277" mass="30753">MLRNACDIHTHTIYSRHAYSTIEENVRAAAELRLELLGCTEHFSSMLHPAVAAGDGRLACDTRDYQYFYNFGCWPRVWHGVRLLHGCEADIVDLKGNLYGHDIMIDEGITGDVESPATLKERVFSRCDYVIASVHGRDFAREANLSVTTNMYLSALQDPKVLVLGHPVRGRVPFEHREVVRAAKELHKLIEINAHSLDSVIGHKDTIDGCQALAEVCAEEGCKIVVSSDAHISCGIGGFEPALRMLERIHFPQALIATRDAESFLQAMREGVGTTIE</sequence>
<dbReference type="Pfam" id="PF02811">
    <property type="entry name" value="PHP"/>
    <property type="match status" value="1"/>
</dbReference>
<dbReference type="Proteomes" id="UP000469325">
    <property type="component" value="Unassembled WGS sequence"/>
</dbReference>
<dbReference type="InterPro" id="IPR003141">
    <property type="entry name" value="Pol/His_phosphatase_N"/>
</dbReference>
<keyword evidence="3" id="KW-1185">Reference proteome</keyword>
<dbReference type="PANTHER" id="PTHR36928:SF1">
    <property type="entry name" value="PHOSPHATASE YCDX-RELATED"/>
    <property type="match status" value="1"/>
</dbReference>
<dbReference type="RefSeq" id="WP_326832131.1">
    <property type="nucleotide sequence ID" value="NZ_VUNC01000001.1"/>
</dbReference>
<dbReference type="AlphaFoldDB" id="A0A6N7XAP8"/>